<reference evidence="4 5" key="1">
    <citation type="submission" date="2016-05" db="EMBL/GenBank/DDBJ databases">
        <title>Complete Genome and Methylome Analysis of Psychrotrophic Bacterial Isolates from Antarctic Lake Untersee.</title>
        <authorList>
            <person name="Fomenkov A."/>
            <person name="Akimov V.N."/>
            <person name="Vasilyeva L.V."/>
            <person name="Andersen D."/>
            <person name="Vincze T."/>
            <person name="Roberts R.J."/>
        </authorList>
    </citation>
    <scope>NUCLEOTIDE SEQUENCE [LARGE SCALE GENOMIC DNA]</scope>
    <source>
        <strain evidence="4 5">U14-5</strain>
    </source>
</reference>
<feature type="domain" description="N-acetyltransferase" evidence="3">
    <location>
        <begin position="3"/>
        <end position="151"/>
    </location>
</feature>
<gene>
    <name evidence="4" type="ORF">BSA145_03400</name>
</gene>
<dbReference type="AlphaFoldDB" id="A0A1L6ZEX8"/>
<proteinExistence type="predicted"/>
<dbReference type="PROSITE" id="PS51186">
    <property type="entry name" value="GNAT"/>
    <property type="match status" value="1"/>
</dbReference>
<keyword evidence="1 4" id="KW-0808">Transferase</keyword>
<evidence type="ECO:0000256" key="2">
    <source>
        <dbReference type="ARBA" id="ARBA00023315"/>
    </source>
</evidence>
<protein>
    <submittedName>
        <fullName evidence="4">Acetyltransferase</fullName>
    </submittedName>
</protein>
<dbReference type="Proteomes" id="UP000185426">
    <property type="component" value="Chromosome"/>
</dbReference>
<dbReference type="Pfam" id="PF00583">
    <property type="entry name" value="Acetyltransf_1"/>
    <property type="match status" value="1"/>
</dbReference>
<name>A0A1L6ZEX8_BACIA</name>
<keyword evidence="2" id="KW-0012">Acyltransferase</keyword>
<dbReference type="InterPro" id="IPR016181">
    <property type="entry name" value="Acyl_CoA_acyltransferase"/>
</dbReference>
<evidence type="ECO:0000256" key="1">
    <source>
        <dbReference type="ARBA" id="ARBA00022679"/>
    </source>
</evidence>
<sequence length="151" mass="17266">MYILQDELTDGRIDQLITAHIEEMKEHSPPESIHALPLTDLKKQDVTVWSVRDGEELFGCGALKELSSEHGEIKSMRTAALHMRKGVARYMLNHLLQEAKRRGYTRVSLETGAMAFFEPARKLYESAGFQYCPPFGTYQEDPNSLFMTKEL</sequence>
<organism evidence="4 5">
    <name type="scientific">Bacillus safensis</name>
    <dbReference type="NCBI Taxonomy" id="561879"/>
    <lineage>
        <taxon>Bacteria</taxon>
        <taxon>Bacillati</taxon>
        <taxon>Bacillota</taxon>
        <taxon>Bacilli</taxon>
        <taxon>Bacillales</taxon>
        <taxon>Bacillaceae</taxon>
        <taxon>Bacillus</taxon>
    </lineage>
</organism>
<accession>A0A1L6ZEX8</accession>
<evidence type="ECO:0000313" key="5">
    <source>
        <dbReference type="Proteomes" id="UP000185426"/>
    </source>
</evidence>
<dbReference type="PANTHER" id="PTHR43877">
    <property type="entry name" value="AMINOALKYLPHOSPHONATE N-ACETYLTRANSFERASE-RELATED-RELATED"/>
    <property type="match status" value="1"/>
</dbReference>
<dbReference type="SUPFAM" id="SSF55729">
    <property type="entry name" value="Acyl-CoA N-acyltransferases (Nat)"/>
    <property type="match status" value="1"/>
</dbReference>
<evidence type="ECO:0000259" key="3">
    <source>
        <dbReference type="PROSITE" id="PS51186"/>
    </source>
</evidence>
<dbReference type="EMBL" id="CP015607">
    <property type="protein sequence ID" value="APT45054.1"/>
    <property type="molecule type" value="Genomic_DNA"/>
</dbReference>
<dbReference type="CDD" id="cd04301">
    <property type="entry name" value="NAT_SF"/>
    <property type="match status" value="1"/>
</dbReference>
<dbReference type="PANTHER" id="PTHR43877:SF5">
    <property type="entry name" value="BLL8307 PROTEIN"/>
    <property type="match status" value="1"/>
</dbReference>
<dbReference type="GO" id="GO:0016747">
    <property type="term" value="F:acyltransferase activity, transferring groups other than amino-acyl groups"/>
    <property type="evidence" value="ECO:0007669"/>
    <property type="project" value="InterPro"/>
</dbReference>
<dbReference type="Gene3D" id="3.40.630.30">
    <property type="match status" value="1"/>
</dbReference>
<evidence type="ECO:0000313" key="4">
    <source>
        <dbReference type="EMBL" id="APT45054.1"/>
    </source>
</evidence>
<dbReference type="InterPro" id="IPR000182">
    <property type="entry name" value="GNAT_dom"/>
</dbReference>
<dbReference type="InterPro" id="IPR050832">
    <property type="entry name" value="Bact_Acetyltransf"/>
</dbReference>
<dbReference type="RefSeq" id="WP_075621619.1">
    <property type="nucleotide sequence ID" value="NZ_CP015607.1"/>
</dbReference>